<organism evidence="2">
    <name type="scientific">Dasysiphonia japonica</name>
    <dbReference type="NCBI Taxonomy" id="2506492"/>
    <lineage>
        <taxon>Eukaryota</taxon>
        <taxon>Rhodophyta</taxon>
        <taxon>Florideophyceae</taxon>
        <taxon>Rhodymeniophycidae</taxon>
        <taxon>Ceramiales</taxon>
        <taxon>Dasyaceae</taxon>
        <taxon>Dasysiphonia</taxon>
    </lineage>
</organism>
<feature type="transmembrane region" description="Helical" evidence="1">
    <location>
        <begin position="29"/>
        <end position="59"/>
    </location>
</feature>
<sequence>MNLSSLSLYNQYVNSPISLMHTINTNKKVLIAFILLNIIPYSNYIVKMYFLIFVTYLYYSIKYKKNLIYIINLIYYIYVSQYIYKDKTLYISSVKLYLPDQITNISYYNYTSLIEKFTIILKVYLIPKFIIKIFNLQFIYVSLIYFILKSTKYESIICFYLNVLKYINIYKSNINYKFICILSLTSQFLQKVMNNLSIIFYSLLLKYKSQLKYNTIYSIVNQSINKYILMTYKEASYISSNLWLRDLYEKNFKI</sequence>
<keyword evidence="1" id="KW-0812">Transmembrane</keyword>
<keyword evidence="1" id="KW-0472">Membrane</keyword>
<reference evidence="2" key="1">
    <citation type="journal article" date="2019" name="Mol. Phylogenet. Evol.">
        <title>Morphological evolution and classification of the red algal order Ceramiales inferred using plastid phylogenomics.</title>
        <authorList>
            <person name="Diaz-Tapia P."/>
            <person name="Pasella M.M."/>
            <person name="Verbruggen H."/>
            <person name="Maggs C.A."/>
        </authorList>
    </citation>
    <scope>NUCLEOTIDE SEQUENCE</scope>
    <source>
        <strain evidence="2">PD2948_3</strain>
    </source>
</reference>
<gene>
    <name evidence="2" type="primary">orf254</name>
</gene>
<keyword evidence="2" id="KW-0934">Plastid</keyword>
<dbReference type="AlphaFoldDB" id="A0A4D6WQR5"/>
<geneLocation type="plastid" evidence="2"/>
<feature type="transmembrane region" description="Helical" evidence="1">
    <location>
        <begin position="66"/>
        <end position="84"/>
    </location>
</feature>
<protein>
    <submittedName>
        <fullName evidence="2">Uncharacterized protein</fullName>
    </submittedName>
</protein>
<accession>A0A4D6WQR5</accession>
<proteinExistence type="predicted"/>
<feature type="transmembrane region" description="Helical" evidence="1">
    <location>
        <begin position="129"/>
        <end position="148"/>
    </location>
</feature>
<dbReference type="EMBL" id="MK814642">
    <property type="protein sequence ID" value="QCI05843.1"/>
    <property type="molecule type" value="Genomic_DNA"/>
</dbReference>
<name>A0A4D6WQR5_9FLOR</name>
<evidence type="ECO:0000256" key="1">
    <source>
        <dbReference type="SAM" id="Phobius"/>
    </source>
</evidence>
<evidence type="ECO:0000313" key="2">
    <source>
        <dbReference type="EMBL" id="QCI05843.1"/>
    </source>
</evidence>
<reference evidence="2" key="2">
    <citation type="submission" date="2019-04" db="EMBL/GenBank/DDBJ databases">
        <authorList>
            <person name="Pasella M."/>
        </authorList>
    </citation>
    <scope>NUCLEOTIDE SEQUENCE</scope>
    <source>
        <strain evidence="2">PD2948_3</strain>
    </source>
</reference>
<keyword evidence="1" id="KW-1133">Transmembrane helix</keyword>